<evidence type="ECO:0000313" key="2">
    <source>
        <dbReference type="EMBL" id="KAK4640429.1"/>
    </source>
</evidence>
<accession>A0ABR0F9P7</accession>
<comment type="caution">
    <text evidence="2">The sequence shown here is derived from an EMBL/GenBank/DDBJ whole genome shotgun (WGS) entry which is preliminary data.</text>
</comment>
<protein>
    <submittedName>
        <fullName evidence="2">Uncharacterized protein</fullName>
    </submittedName>
</protein>
<gene>
    <name evidence="2" type="ORF">QC761_0091900</name>
</gene>
<feature type="compositionally biased region" description="Polar residues" evidence="1">
    <location>
        <begin position="28"/>
        <end position="37"/>
    </location>
</feature>
<dbReference type="RefSeq" id="XP_062729405.1">
    <property type="nucleotide sequence ID" value="XM_062872979.1"/>
</dbReference>
<keyword evidence="3" id="KW-1185">Reference proteome</keyword>
<feature type="region of interest" description="Disordered" evidence="1">
    <location>
        <begin position="28"/>
        <end position="63"/>
    </location>
</feature>
<dbReference type="GeneID" id="87892335"/>
<reference evidence="2 3" key="1">
    <citation type="journal article" date="2023" name="bioRxiv">
        <title>High-quality genome assemblies of four members of thePodospora anserinaspecies complex.</title>
        <authorList>
            <person name="Ament-Velasquez S.L."/>
            <person name="Vogan A.A."/>
            <person name="Wallerman O."/>
            <person name="Hartmann F."/>
            <person name="Gautier V."/>
            <person name="Silar P."/>
            <person name="Giraud T."/>
            <person name="Johannesson H."/>
        </authorList>
    </citation>
    <scope>NUCLEOTIDE SEQUENCE [LARGE SCALE GENOMIC DNA]</scope>
    <source>
        <strain evidence="2 3">CBS 112042</strain>
    </source>
</reference>
<sequence length="63" mass="6902">MGMGFVDEESQLLRSDLVADVSLKTRPINASTSSTRSAGDPGFETTTRRDMKAGEGWEVQQRP</sequence>
<evidence type="ECO:0000256" key="1">
    <source>
        <dbReference type="SAM" id="MobiDB-lite"/>
    </source>
</evidence>
<dbReference type="EMBL" id="JAFFGZ010000008">
    <property type="protein sequence ID" value="KAK4640429.1"/>
    <property type="molecule type" value="Genomic_DNA"/>
</dbReference>
<organism evidence="2 3">
    <name type="scientific">Podospora bellae-mahoneyi</name>
    <dbReference type="NCBI Taxonomy" id="2093777"/>
    <lineage>
        <taxon>Eukaryota</taxon>
        <taxon>Fungi</taxon>
        <taxon>Dikarya</taxon>
        <taxon>Ascomycota</taxon>
        <taxon>Pezizomycotina</taxon>
        <taxon>Sordariomycetes</taxon>
        <taxon>Sordariomycetidae</taxon>
        <taxon>Sordariales</taxon>
        <taxon>Podosporaceae</taxon>
        <taxon>Podospora</taxon>
    </lineage>
</organism>
<feature type="compositionally biased region" description="Basic and acidic residues" evidence="1">
    <location>
        <begin position="46"/>
        <end position="55"/>
    </location>
</feature>
<dbReference type="Proteomes" id="UP001322138">
    <property type="component" value="Unassembled WGS sequence"/>
</dbReference>
<evidence type="ECO:0000313" key="3">
    <source>
        <dbReference type="Proteomes" id="UP001322138"/>
    </source>
</evidence>
<proteinExistence type="predicted"/>
<name>A0ABR0F9P7_9PEZI</name>